<dbReference type="PROSITE" id="PS50055">
    <property type="entry name" value="TYR_PHOSPHATASE_PTP"/>
    <property type="match status" value="1"/>
</dbReference>
<dbReference type="CDD" id="cd00047">
    <property type="entry name" value="PTPc"/>
    <property type="match status" value="1"/>
</dbReference>
<feature type="domain" description="Tyrosine-protein phosphatase" evidence="2">
    <location>
        <begin position="1"/>
        <end position="200"/>
    </location>
</feature>
<dbReference type="SUPFAM" id="SSF52799">
    <property type="entry name" value="(Phosphotyrosine protein) phosphatases II"/>
    <property type="match status" value="1"/>
</dbReference>
<evidence type="ECO:0000259" key="3">
    <source>
        <dbReference type="PROSITE" id="PS50056"/>
    </source>
</evidence>
<organism evidence="4">
    <name type="scientific">Microplitis mediator bracovirus</name>
    <dbReference type="NCBI Taxonomy" id="1836595"/>
    <lineage>
        <taxon>Viruses</taxon>
        <taxon>Viruses incertae sedis</taxon>
        <taxon>Polydnaviriformidae</taxon>
        <taxon>Bracoviriform</taxon>
    </lineage>
</organism>
<comment type="similarity">
    <text evidence="1">Belongs to the protein-tyrosine phosphatase family.</text>
</comment>
<accession>A0A1D5APH7</accession>
<dbReference type="EMBL" id="KX223729">
    <property type="protein sequence ID" value="AOH69122.1"/>
    <property type="molecule type" value="Genomic_DNA"/>
</dbReference>
<dbReference type="InterPro" id="IPR000387">
    <property type="entry name" value="Tyr_Pase_dom"/>
</dbReference>
<dbReference type="InterPro" id="IPR050348">
    <property type="entry name" value="Protein-Tyr_Phosphatase"/>
</dbReference>
<feature type="domain" description="Tyrosine specific protein phosphatases" evidence="3">
    <location>
        <begin position="108"/>
        <end position="191"/>
    </location>
</feature>
<dbReference type="PROSITE" id="PS50056">
    <property type="entry name" value="TYR_PHOSPHATASE_2"/>
    <property type="match status" value="1"/>
</dbReference>
<dbReference type="SMART" id="SM00404">
    <property type="entry name" value="PTPc_motif"/>
    <property type="match status" value="1"/>
</dbReference>
<dbReference type="InterPro" id="IPR029021">
    <property type="entry name" value="Prot-tyrosine_phosphatase-like"/>
</dbReference>
<dbReference type="PANTHER" id="PTHR19134">
    <property type="entry name" value="RECEPTOR-TYPE TYROSINE-PROTEIN PHOSPHATASE"/>
    <property type="match status" value="1"/>
</dbReference>
<sequence length="217" mass="24733">MKNTAADFWRLIMMHRTRIIVTLCETSESDDKICYRYWNSDNGGVKIIGKFKIETVDIMSAPHYTVTILSVSDGTTSGDGTELFHEVIHFTCQKWSNLATLQGTIEFIDFILAIRRMHKAFKKDLLENNCPSYKPPIVVHCSSGLSATAVFCAMDISMSEYLATGTISLPQTAIQICKQRYNSFFSVNDYLFYNLLMFRCVTLLSVEKYNARKLIVN</sequence>
<proteinExistence type="inferred from homology"/>
<evidence type="ECO:0000313" key="4">
    <source>
        <dbReference type="EMBL" id="AOH69122.1"/>
    </source>
</evidence>
<protein>
    <recommendedName>
        <fullName evidence="5">Protein tyrosine phosphatase</fullName>
    </recommendedName>
</protein>
<evidence type="ECO:0008006" key="5">
    <source>
        <dbReference type="Google" id="ProtNLM"/>
    </source>
</evidence>
<dbReference type="Gene3D" id="3.90.190.10">
    <property type="entry name" value="Protein tyrosine phosphatase superfamily"/>
    <property type="match status" value="1"/>
</dbReference>
<dbReference type="InterPro" id="IPR003595">
    <property type="entry name" value="Tyr_Pase_cat"/>
</dbReference>
<dbReference type="InterPro" id="IPR000242">
    <property type="entry name" value="PTP_cat"/>
</dbReference>
<evidence type="ECO:0000256" key="1">
    <source>
        <dbReference type="ARBA" id="ARBA00009580"/>
    </source>
</evidence>
<dbReference type="SMART" id="SM00194">
    <property type="entry name" value="PTPc"/>
    <property type="match status" value="1"/>
</dbReference>
<dbReference type="PANTHER" id="PTHR19134:SF449">
    <property type="entry name" value="TYROSINE-PROTEIN PHOSPHATASE 1"/>
    <property type="match status" value="1"/>
</dbReference>
<gene>
    <name evidence="4" type="ORF">A6F54_49</name>
</gene>
<dbReference type="Pfam" id="PF00102">
    <property type="entry name" value="Y_phosphatase"/>
    <property type="match status" value="1"/>
</dbReference>
<name>A0A1D5APH7_9VIRU</name>
<dbReference type="GO" id="GO:0004725">
    <property type="term" value="F:protein tyrosine phosphatase activity"/>
    <property type="evidence" value="ECO:0007669"/>
    <property type="project" value="InterPro"/>
</dbReference>
<evidence type="ECO:0000259" key="2">
    <source>
        <dbReference type="PROSITE" id="PS50055"/>
    </source>
</evidence>
<reference evidence="4" key="1">
    <citation type="journal article" date="2016" name="PLoS ONE">
        <title>Analysis of Genetic Variation across the Encapsidated Genome of Microplitis demolitor Bracovirus in Parasitoid Wasps.</title>
        <authorList>
            <person name="Burke G.R."/>
        </authorList>
    </citation>
    <scope>NUCLEOTIDE SEQUENCE</scope>
    <source>
        <strain evidence="4">UGA</strain>
    </source>
</reference>